<dbReference type="EMBL" id="CP015249">
    <property type="protein sequence ID" value="ANB19562.1"/>
    <property type="molecule type" value="Genomic_DNA"/>
</dbReference>
<gene>
    <name evidence="1" type="ORF">I596_3574</name>
</gene>
<protein>
    <submittedName>
        <fullName evidence="1">Peptidase S8 and S53 subtilisin kexin sedolisin</fullName>
    </submittedName>
</protein>
<reference evidence="1 2" key="1">
    <citation type="submission" date="2016-04" db="EMBL/GenBank/DDBJ databases">
        <title>Complete genome sequence of Dokdonella koreensis DS-123T.</title>
        <authorList>
            <person name="Kim J.F."/>
            <person name="Lee H."/>
            <person name="Kwak M.-J."/>
        </authorList>
    </citation>
    <scope>NUCLEOTIDE SEQUENCE [LARGE SCALE GENOMIC DNA]</scope>
    <source>
        <strain evidence="1 2">DS-123</strain>
    </source>
</reference>
<keyword evidence="2" id="KW-1185">Reference proteome</keyword>
<dbReference type="SUPFAM" id="SSF63829">
    <property type="entry name" value="Calcium-dependent phosphotriesterase"/>
    <property type="match status" value="1"/>
</dbReference>
<sequence>MVLYRQQADFYSGGLTAQTATDGNPTKAADDFTVTDADGWTVSAFNFAIAIANPPPVTAGITYNLTVHADAAGLPNAAAPALCAATAVAGILDNDDTMLSVPLPQACLLPKGTYWVALQANIDGDGSQPLATALYWNGYLPSPTPGATAAWQSPAAGCATWQPATSCNTATSALGFDVVGYPGGGDGTALTLTLTMALDNGDPTQCGTATRLTVSAGDKVNFCYTMTNRTGIALDYQTLGDTQGGLLFSLRQQALGDGQSLRYNRLVTTEIADSGVIQATLTGQDRLPGYDYTSSGSSRFVDITGVGTRMELGNDNTLGVDMPFSFNFYGTTTNQLGIATNGGLYVGMVRPLWGDNGPLPNGGLGGPAMLPLWDDFDSAPGGIYYATLGTAPNRRFVVQWDDLVHYDGASNTDGATFQVIIDEATGTFSYEYADVQYSAIGASPDPASCNGGACATIGVQRDAAFSTQVGSGNVVVGDGTSIAWFPGVIDNAFTTSAAVTLDVGAPVVSVAPGALIGSAQAGATTQVPLTLGNTGSRALTWSIDTAAADRDDPRAHFPAMPYHATPASVATLRELADAQVATDGTPVSAPFLPRDTGPLTDANVPAYAIGGVGPGGGAHPDHLEYFPLDAAYPSVLGSIAAYPIDTYTGGAFAHNDFSKQYVIGRGGGFFTVDTANGQMTYVGFAPTAPNVWLTDLAWDPATQTMYVTGWDVASTSVSYLYTIDLASAALTQVARIDGTFVTSATFDATGHLYGLDARGAQLIAIDKRNGQWQGIGAIGFTLSNIGSIDFDPRTGVLWYAGHPYVAPGFPARPAIYTIDPANGRASEVGPTRLAVDLVAFSLAIPYAGCTAPDEVPWLRVTPASGVIDAGRYAGLTATLDATHLAAGRYEATVCVRSNDLTRRIVAVPVRFTVGGGQGDGLFDDGFETP</sequence>
<dbReference type="Proteomes" id="UP000076830">
    <property type="component" value="Chromosome"/>
</dbReference>
<dbReference type="InterPro" id="IPR015943">
    <property type="entry name" value="WD40/YVTN_repeat-like_dom_sf"/>
</dbReference>
<evidence type="ECO:0000313" key="1">
    <source>
        <dbReference type="EMBL" id="ANB19562.1"/>
    </source>
</evidence>
<dbReference type="AlphaFoldDB" id="A0A167H9D7"/>
<dbReference type="Gene3D" id="2.130.10.10">
    <property type="entry name" value="YVTN repeat-like/Quinoprotein amine dehydrogenase"/>
    <property type="match status" value="1"/>
</dbReference>
<dbReference type="KEGG" id="dko:I596_3574"/>
<name>A0A167H9D7_9GAMM</name>
<evidence type="ECO:0000313" key="2">
    <source>
        <dbReference type="Proteomes" id="UP000076830"/>
    </source>
</evidence>
<accession>A0A167H9D7</accession>
<organism evidence="1 2">
    <name type="scientific">Dokdonella koreensis DS-123</name>
    <dbReference type="NCBI Taxonomy" id="1300342"/>
    <lineage>
        <taxon>Bacteria</taxon>
        <taxon>Pseudomonadati</taxon>
        <taxon>Pseudomonadota</taxon>
        <taxon>Gammaproteobacteria</taxon>
        <taxon>Lysobacterales</taxon>
        <taxon>Rhodanobacteraceae</taxon>
        <taxon>Dokdonella</taxon>
    </lineage>
</organism>
<dbReference type="STRING" id="1300342.I596_3574"/>
<proteinExistence type="predicted"/>